<dbReference type="InterPro" id="IPR011047">
    <property type="entry name" value="Quinoprotein_ADH-like_sf"/>
</dbReference>
<feature type="region of interest" description="Disordered" evidence="1">
    <location>
        <begin position="29"/>
        <end position="71"/>
    </location>
</feature>
<sequence>MKKKALLLMLSASLILTGCKTIKITIEDDEDTQTTESAASANSESTTDTKEGSTETSESAIADDELENNDENITETPAAITIKNPSWDKFNNTGLNADDYPHLSLTKTKEESQDWLDTDVWCQKNGFEYQKLPYSDGTFTYMGLYPKDDYSCTALTISSESTGDILYYLDLYELCYGPDESGRYSQAVQDIQYAVMDDNANILYVSIMHNGYSSENPLSSHIVAIDLQKNEVIWRSEPLVSGLCNFIVDDDTIICGYGFTSEPDYIYLLDKHTGDKVDEISVKSAPEQFDIKGDTLYVATYNTAYEFTIQR</sequence>
<evidence type="ECO:0000313" key="3">
    <source>
        <dbReference type="Proteomes" id="UP000219563"/>
    </source>
</evidence>
<proteinExistence type="predicted"/>
<dbReference type="SUPFAM" id="SSF50998">
    <property type="entry name" value="Quinoprotein alcohol dehydrogenase-like"/>
    <property type="match status" value="1"/>
</dbReference>
<dbReference type="Gene3D" id="2.130.10.10">
    <property type="entry name" value="YVTN repeat-like/Quinoprotein amine dehydrogenase"/>
    <property type="match status" value="1"/>
</dbReference>
<evidence type="ECO:0000313" key="2">
    <source>
        <dbReference type="EMBL" id="SOC10178.1"/>
    </source>
</evidence>
<gene>
    <name evidence="2" type="ORF">SAMN02910411_2613</name>
</gene>
<dbReference type="EMBL" id="OBMR01000009">
    <property type="protein sequence ID" value="SOC10178.1"/>
    <property type="molecule type" value="Genomic_DNA"/>
</dbReference>
<dbReference type="Proteomes" id="UP000219563">
    <property type="component" value="Unassembled WGS sequence"/>
</dbReference>
<dbReference type="AlphaFoldDB" id="A0A285SR58"/>
<organism evidence="2 3">
    <name type="scientific">Pseudobutyrivibrio ruminis DSM 9787</name>
    <dbReference type="NCBI Taxonomy" id="1123011"/>
    <lineage>
        <taxon>Bacteria</taxon>
        <taxon>Bacillati</taxon>
        <taxon>Bacillota</taxon>
        <taxon>Clostridia</taxon>
        <taxon>Lachnospirales</taxon>
        <taxon>Lachnospiraceae</taxon>
        <taxon>Pseudobutyrivibrio</taxon>
    </lineage>
</organism>
<name>A0A285SR58_9FIRM</name>
<feature type="compositionally biased region" description="Low complexity" evidence="1">
    <location>
        <begin position="34"/>
        <end position="46"/>
    </location>
</feature>
<dbReference type="InterPro" id="IPR015943">
    <property type="entry name" value="WD40/YVTN_repeat-like_dom_sf"/>
</dbReference>
<accession>A0A285SR58</accession>
<reference evidence="2 3" key="1">
    <citation type="submission" date="2017-08" db="EMBL/GenBank/DDBJ databases">
        <authorList>
            <person name="de Groot N.N."/>
        </authorList>
    </citation>
    <scope>NUCLEOTIDE SEQUENCE [LARGE SCALE GENOMIC DNA]</scope>
    <source>
        <strain evidence="2 3">DSM 9787</strain>
    </source>
</reference>
<protein>
    <submittedName>
        <fullName evidence="2">Uncharacterized protein</fullName>
    </submittedName>
</protein>
<dbReference type="PROSITE" id="PS51257">
    <property type="entry name" value="PROKAR_LIPOPROTEIN"/>
    <property type="match status" value="1"/>
</dbReference>
<feature type="compositionally biased region" description="Acidic residues" evidence="1">
    <location>
        <begin position="61"/>
        <end position="71"/>
    </location>
</feature>
<dbReference type="RefSeq" id="WP_097076786.1">
    <property type="nucleotide sequence ID" value="NZ_OBMR01000009.1"/>
</dbReference>
<evidence type="ECO:0000256" key="1">
    <source>
        <dbReference type="SAM" id="MobiDB-lite"/>
    </source>
</evidence>